<accession>A0A7X4WBA9</accession>
<sequence>MHSQITQLLAQKNVWMASHITDAEFPTALSKQGLALYNTAQNALTLSPVQASDFDSPSDLLSVYPVDCHPLTIRFSLVHASQWQNEESDAVIEFLTQIMLEAHSPAQLFVGFYQGKPAACGILFTDPDSPKNTLISDICALPLPNHDELVTAMTRWLVQQASDKSENLWLC</sequence>
<dbReference type="Proteomes" id="UP000465712">
    <property type="component" value="Unassembled WGS sequence"/>
</dbReference>
<evidence type="ECO:0000313" key="1">
    <source>
        <dbReference type="EMBL" id="NAW64210.1"/>
    </source>
</evidence>
<proteinExistence type="predicted"/>
<name>A0A7X4WBA9_9GAMM</name>
<gene>
    <name evidence="1" type="ORF">CAG72_03175</name>
</gene>
<dbReference type="OrthoDB" id="5821600at2"/>
<dbReference type="EMBL" id="WXWW01000050">
    <property type="protein sequence ID" value="NAW64210.1"/>
    <property type="molecule type" value="Genomic_DNA"/>
</dbReference>
<comment type="caution">
    <text evidence="1">The sequence shown here is derived from an EMBL/GenBank/DDBJ whole genome shotgun (WGS) entry which is preliminary data.</text>
</comment>
<dbReference type="RefSeq" id="WP_161442819.1">
    <property type="nucleotide sequence ID" value="NZ_WXWU01000096.1"/>
</dbReference>
<dbReference type="AlphaFoldDB" id="A0A7X4WBA9"/>
<evidence type="ECO:0000313" key="2">
    <source>
        <dbReference type="Proteomes" id="UP000465712"/>
    </source>
</evidence>
<reference evidence="1 2" key="1">
    <citation type="submission" date="2017-05" db="EMBL/GenBank/DDBJ databases">
        <title>High clonality and local adaptation shapes Vibrionaceae linages within an endangered oasis.</title>
        <authorList>
            <person name="Vazquez-Rosas-Landa M."/>
        </authorList>
    </citation>
    <scope>NUCLEOTIDE SEQUENCE [LARGE SCALE GENOMIC DNA]</scope>
    <source>
        <strain evidence="1 2">P46_P4S1P180</strain>
    </source>
</reference>
<evidence type="ECO:0008006" key="3">
    <source>
        <dbReference type="Google" id="ProtNLM"/>
    </source>
</evidence>
<organism evidence="1 2">
    <name type="scientific">Photobacterium halotolerans</name>
    <dbReference type="NCBI Taxonomy" id="265726"/>
    <lineage>
        <taxon>Bacteria</taxon>
        <taxon>Pseudomonadati</taxon>
        <taxon>Pseudomonadota</taxon>
        <taxon>Gammaproteobacteria</taxon>
        <taxon>Vibrionales</taxon>
        <taxon>Vibrionaceae</taxon>
        <taxon>Photobacterium</taxon>
    </lineage>
</organism>
<protein>
    <recommendedName>
        <fullName evidence="3">Flavodoxin</fullName>
    </recommendedName>
</protein>